<evidence type="ECO:0000313" key="2">
    <source>
        <dbReference type="Proteomes" id="UP000324222"/>
    </source>
</evidence>
<accession>A0A5B7EF13</accession>
<dbReference type="Proteomes" id="UP000324222">
    <property type="component" value="Unassembled WGS sequence"/>
</dbReference>
<proteinExistence type="predicted"/>
<name>A0A5B7EF13_PORTR</name>
<sequence length="135" mass="15254">MFRAEGAAATLSDITVVQFWFQCIMKPDTTLRTRLWFQRILELGKTLQRGLMVHCFTEESSLSTLHNFFALLWYGLGSLLLSLKLFTISGEVPQFGFGGSVLIQTKDSTCPVCLSTSRYPLLLKVTRDPSQHFSL</sequence>
<protein>
    <submittedName>
        <fullName evidence="1">Uncharacterized protein</fullName>
    </submittedName>
</protein>
<gene>
    <name evidence="1" type="ORF">E2C01_024538</name>
</gene>
<keyword evidence="2" id="KW-1185">Reference proteome</keyword>
<evidence type="ECO:0000313" key="1">
    <source>
        <dbReference type="EMBL" id="MPC31254.1"/>
    </source>
</evidence>
<organism evidence="1 2">
    <name type="scientific">Portunus trituberculatus</name>
    <name type="common">Swimming crab</name>
    <name type="synonym">Neptunus trituberculatus</name>
    <dbReference type="NCBI Taxonomy" id="210409"/>
    <lineage>
        <taxon>Eukaryota</taxon>
        <taxon>Metazoa</taxon>
        <taxon>Ecdysozoa</taxon>
        <taxon>Arthropoda</taxon>
        <taxon>Crustacea</taxon>
        <taxon>Multicrustacea</taxon>
        <taxon>Malacostraca</taxon>
        <taxon>Eumalacostraca</taxon>
        <taxon>Eucarida</taxon>
        <taxon>Decapoda</taxon>
        <taxon>Pleocyemata</taxon>
        <taxon>Brachyura</taxon>
        <taxon>Eubrachyura</taxon>
        <taxon>Portunoidea</taxon>
        <taxon>Portunidae</taxon>
        <taxon>Portuninae</taxon>
        <taxon>Portunus</taxon>
    </lineage>
</organism>
<reference evidence="1 2" key="1">
    <citation type="submission" date="2019-05" db="EMBL/GenBank/DDBJ databases">
        <title>Another draft genome of Portunus trituberculatus and its Hox gene families provides insights of decapod evolution.</title>
        <authorList>
            <person name="Jeong J.-H."/>
            <person name="Song I."/>
            <person name="Kim S."/>
            <person name="Choi T."/>
            <person name="Kim D."/>
            <person name="Ryu S."/>
            <person name="Kim W."/>
        </authorList>
    </citation>
    <scope>NUCLEOTIDE SEQUENCE [LARGE SCALE GENOMIC DNA]</scope>
    <source>
        <tissue evidence="1">Muscle</tissue>
    </source>
</reference>
<dbReference type="AlphaFoldDB" id="A0A5B7EF13"/>
<dbReference type="EMBL" id="VSRR010002399">
    <property type="protein sequence ID" value="MPC31254.1"/>
    <property type="molecule type" value="Genomic_DNA"/>
</dbReference>
<comment type="caution">
    <text evidence="1">The sequence shown here is derived from an EMBL/GenBank/DDBJ whole genome shotgun (WGS) entry which is preliminary data.</text>
</comment>